<reference evidence="2 3" key="1">
    <citation type="submission" date="2019-03" db="EMBL/GenBank/DDBJ databases">
        <title>Genomic Encyclopedia of Type Strains, Phase IV (KMG-IV): sequencing the most valuable type-strain genomes for metagenomic binning, comparative biology and taxonomic classification.</title>
        <authorList>
            <person name="Goeker M."/>
        </authorList>
    </citation>
    <scope>NUCLEOTIDE SEQUENCE [LARGE SCALE GENOMIC DNA]</scope>
    <source>
        <strain evidence="2 3">DSM 45765</strain>
    </source>
</reference>
<dbReference type="AlphaFoldDB" id="A0A4R2R2J7"/>
<comment type="caution">
    <text evidence="2">The sequence shown here is derived from an EMBL/GenBank/DDBJ whole genome shotgun (WGS) entry which is preliminary data.</text>
</comment>
<protein>
    <submittedName>
        <fullName evidence="2">Bifunctional DNA primase/polymerase-like protein</fullName>
    </submittedName>
</protein>
<dbReference type="EMBL" id="SLXQ01000001">
    <property type="protein sequence ID" value="TCP56970.1"/>
    <property type="molecule type" value="Genomic_DNA"/>
</dbReference>
<evidence type="ECO:0000313" key="3">
    <source>
        <dbReference type="Proteomes" id="UP000294911"/>
    </source>
</evidence>
<dbReference type="Proteomes" id="UP000294911">
    <property type="component" value="Unassembled WGS sequence"/>
</dbReference>
<gene>
    <name evidence="2" type="ORF">EV191_101920</name>
</gene>
<dbReference type="CDD" id="cd04859">
    <property type="entry name" value="Prim_Pol"/>
    <property type="match status" value="1"/>
</dbReference>
<sequence>MSAADTLAEWALYFAALGWPVFPLRPGTKIPTGHAHARCPGTGRCARGHVTPEQRATTNPELITEAWSQTPWNIAIATGPAGLLVVDLDLPKDTETGPDGHTALHTLATERGAPVPATYTVSTPSGGQHLYYRAPAGTHLRSTSGHIADRVDTRGWGGYVVAPGSILPEGGYELYDDHDHKPAELPGWLIQANEHRPPATSAAPTTIRTEPSRWAHAALRNESDRVRQAPREHHNNVLSTAAYAIGRKVGAGLLDHTTARAALIDAAHHMTTADCRCTTHEITRVVDAGLTAGSTKPANLTTEAA</sequence>
<dbReference type="OrthoDB" id="3218228at2"/>
<evidence type="ECO:0000313" key="2">
    <source>
        <dbReference type="EMBL" id="TCP56970.1"/>
    </source>
</evidence>
<organism evidence="2 3">
    <name type="scientific">Tamaricihabitans halophyticus</name>
    <dbReference type="NCBI Taxonomy" id="1262583"/>
    <lineage>
        <taxon>Bacteria</taxon>
        <taxon>Bacillati</taxon>
        <taxon>Actinomycetota</taxon>
        <taxon>Actinomycetes</taxon>
        <taxon>Pseudonocardiales</taxon>
        <taxon>Pseudonocardiaceae</taxon>
        <taxon>Tamaricihabitans</taxon>
    </lineage>
</organism>
<dbReference type="Pfam" id="PF09250">
    <property type="entry name" value="Prim-Pol"/>
    <property type="match status" value="1"/>
</dbReference>
<dbReference type="RefSeq" id="WP_132875501.1">
    <property type="nucleotide sequence ID" value="NZ_SLXQ01000001.1"/>
</dbReference>
<dbReference type="SMART" id="SM00943">
    <property type="entry name" value="Prim-Pol"/>
    <property type="match status" value="1"/>
</dbReference>
<name>A0A4R2R2J7_9PSEU</name>
<dbReference type="SUPFAM" id="SSF56747">
    <property type="entry name" value="Prim-pol domain"/>
    <property type="match status" value="1"/>
</dbReference>
<accession>A0A4R2R2J7</accession>
<proteinExistence type="predicted"/>
<evidence type="ECO:0000259" key="1">
    <source>
        <dbReference type="SMART" id="SM00943"/>
    </source>
</evidence>
<keyword evidence="3" id="KW-1185">Reference proteome</keyword>
<dbReference type="InterPro" id="IPR015330">
    <property type="entry name" value="DNA_primase/pol_bifunc_N"/>
</dbReference>
<feature type="domain" description="DNA primase/polymerase bifunctional N-terminal" evidence="1">
    <location>
        <begin position="11"/>
        <end position="189"/>
    </location>
</feature>